<dbReference type="AlphaFoldDB" id="A0A2P1PXT4"/>
<dbReference type="Gene3D" id="1.25.40.10">
    <property type="entry name" value="Tetratricopeptide repeat domain"/>
    <property type="match status" value="1"/>
</dbReference>
<dbReference type="InterPro" id="IPR007443">
    <property type="entry name" value="LpoA"/>
</dbReference>
<dbReference type="PANTHER" id="PTHR38038:SF1">
    <property type="entry name" value="PENICILLIN-BINDING PROTEIN ACTIVATOR LPOA"/>
    <property type="match status" value="1"/>
</dbReference>
<evidence type="ECO:0000256" key="3">
    <source>
        <dbReference type="ARBA" id="ARBA00022984"/>
    </source>
</evidence>
<dbReference type="Proteomes" id="UP000241074">
    <property type="component" value="Chromosome"/>
</dbReference>
<dbReference type="GO" id="GO:0009252">
    <property type="term" value="P:peptidoglycan biosynthetic process"/>
    <property type="evidence" value="ECO:0007669"/>
    <property type="project" value="UniProtKB-KW"/>
</dbReference>
<evidence type="ECO:0000256" key="6">
    <source>
        <dbReference type="ARBA" id="ARBA00023237"/>
    </source>
</evidence>
<keyword evidence="3" id="KW-0573">Peptidoglycan synthesis</keyword>
<evidence type="ECO:0000256" key="8">
    <source>
        <dbReference type="SAM" id="MobiDB-lite"/>
    </source>
</evidence>
<dbReference type="GO" id="GO:0031241">
    <property type="term" value="C:periplasmic side of cell outer membrane"/>
    <property type="evidence" value="ECO:0007669"/>
    <property type="project" value="TreeGrafter"/>
</dbReference>
<evidence type="ECO:0000256" key="1">
    <source>
        <dbReference type="ARBA" id="ARBA00022729"/>
    </source>
</evidence>
<evidence type="ECO:0008006" key="11">
    <source>
        <dbReference type="Google" id="ProtNLM"/>
    </source>
</evidence>
<dbReference type="EMBL" id="CP027860">
    <property type="protein sequence ID" value="AVP99645.1"/>
    <property type="molecule type" value="Genomic_DNA"/>
</dbReference>
<evidence type="ECO:0000256" key="7">
    <source>
        <dbReference type="ARBA" id="ARBA00023288"/>
    </source>
</evidence>
<evidence type="ECO:0000313" key="9">
    <source>
        <dbReference type="EMBL" id="AVP99645.1"/>
    </source>
</evidence>
<dbReference type="SUPFAM" id="SSF53822">
    <property type="entry name" value="Periplasmic binding protein-like I"/>
    <property type="match status" value="1"/>
</dbReference>
<dbReference type="GO" id="GO:0008360">
    <property type="term" value="P:regulation of cell shape"/>
    <property type="evidence" value="ECO:0007669"/>
    <property type="project" value="UniProtKB-KW"/>
</dbReference>
<keyword evidence="10" id="KW-1185">Reference proteome</keyword>
<dbReference type="CDD" id="cd06339">
    <property type="entry name" value="PBP1_YraM_LppC_lipoprotein-like"/>
    <property type="match status" value="1"/>
</dbReference>
<sequence length="599" mass="64834">MPRSLLLAGMLLALAGCGSTPTRPEPPPAVDPVAEQIAAGDLRAAAMAYEELARKERKQRIHYQLLAARTWRDEGDFVELKRILGEIKLKKLVPAQRLEFDLLSAEYLVHEQAFEQALALLIMPDLPATERARQLELQARAESGLNRPMEAARTRLALSALLDPKDRSGNIDELMSELGKLPAASLSAELRQLPGDAPMRPYIEVMLQRQKLIPPRAALPVTAAISSDPSSAGAAYRPVQKLALLVPTRGEFAAAGEVIRDGFLATHFARKDISKVQVFDTGATRKSALDAFQKAIDAGFSHFVGPLERDQVDAVLAARKPGQAFLLLNQPEPGQLLGVDTDRFALAPENDGASAAESLIGSERRRFVVIGTEEDWSLRAVEAFRAQAEAMGASVLAATRIKSGAIDFGNELKAIQAVWVPPPPQTPTPAADPNAASAPAAEPTAPHDYGIDAVFMAVRAPDARLLVPQLKVRGLDVLPLVAAPQIFSGANPASDADLNGVSFLDAPWAHNQGVALPPRVELAEHLPSALQSPRLFAFGMDAYVLFSFREYLRMHQGSYLDGANGRLQLDPQGRVRRGLSWYRFVEGQPESQELAPARP</sequence>
<evidence type="ECO:0000256" key="2">
    <source>
        <dbReference type="ARBA" id="ARBA00022960"/>
    </source>
</evidence>
<reference evidence="9 10" key="2">
    <citation type="submission" date="2018-03" db="EMBL/GenBank/DDBJ databases">
        <authorList>
            <person name="Keele B.F."/>
        </authorList>
    </citation>
    <scope>NUCLEOTIDE SEQUENCE [LARGE SCALE GENOMIC DNA]</scope>
    <source>
        <strain evidence="9 10">D13</strain>
    </source>
</reference>
<gene>
    <name evidence="9" type="ORF">C7S18_21795</name>
</gene>
<keyword evidence="5" id="KW-0564">Palmitate</keyword>
<dbReference type="Gene3D" id="3.40.50.2300">
    <property type="match status" value="2"/>
</dbReference>
<feature type="compositionally biased region" description="Low complexity" evidence="8">
    <location>
        <begin position="428"/>
        <end position="443"/>
    </location>
</feature>
<organism evidence="9 10">
    <name type="scientific">Ahniella affigens</name>
    <dbReference type="NCBI Taxonomy" id="2021234"/>
    <lineage>
        <taxon>Bacteria</taxon>
        <taxon>Pseudomonadati</taxon>
        <taxon>Pseudomonadota</taxon>
        <taxon>Gammaproteobacteria</taxon>
        <taxon>Lysobacterales</taxon>
        <taxon>Rhodanobacteraceae</taxon>
        <taxon>Ahniella</taxon>
    </lineage>
</organism>
<proteinExistence type="predicted"/>
<dbReference type="Pfam" id="PF04348">
    <property type="entry name" value="LppC"/>
    <property type="match status" value="1"/>
</dbReference>
<dbReference type="PROSITE" id="PS51257">
    <property type="entry name" value="PROKAR_LIPOPROTEIN"/>
    <property type="match status" value="1"/>
</dbReference>
<accession>A0A2P1PXT4</accession>
<keyword evidence="4" id="KW-0472">Membrane</keyword>
<keyword evidence="2" id="KW-0133">Cell shape</keyword>
<evidence type="ECO:0000256" key="4">
    <source>
        <dbReference type="ARBA" id="ARBA00023136"/>
    </source>
</evidence>
<keyword evidence="7" id="KW-0449">Lipoprotein</keyword>
<dbReference type="InterPro" id="IPR028082">
    <property type="entry name" value="Peripla_BP_I"/>
</dbReference>
<dbReference type="OrthoDB" id="6708821at2"/>
<keyword evidence="1" id="KW-0732">Signal</keyword>
<dbReference type="InterPro" id="IPR011990">
    <property type="entry name" value="TPR-like_helical_dom_sf"/>
</dbReference>
<reference evidence="9 10" key="1">
    <citation type="submission" date="2018-03" db="EMBL/GenBank/DDBJ databases">
        <title>Ahniella affigens gen. nov., sp. nov., a gammaproteobacterium isolated from sandy soil near a stream.</title>
        <authorList>
            <person name="Ko Y."/>
            <person name="Kim J.-H."/>
        </authorList>
    </citation>
    <scope>NUCLEOTIDE SEQUENCE [LARGE SCALE GENOMIC DNA]</scope>
    <source>
        <strain evidence="9 10">D13</strain>
    </source>
</reference>
<evidence type="ECO:0000313" key="10">
    <source>
        <dbReference type="Proteomes" id="UP000241074"/>
    </source>
</evidence>
<dbReference type="KEGG" id="xba:C7S18_21795"/>
<name>A0A2P1PXT4_9GAMM</name>
<dbReference type="GO" id="GO:0030234">
    <property type="term" value="F:enzyme regulator activity"/>
    <property type="evidence" value="ECO:0007669"/>
    <property type="project" value="TreeGrafter"/>
</dbReference>
<feature type="region of interest" description="Disordered" evidence="8">
    <location>
        <begin position="421"/>
        <end position="443"/>
    </location>
</feature>
<protein>
    <recommendedName>
        <fullName evidence="11">Penicillin-binding protein activator</fullName>
    </recommendedName>
</protein>
<keyword evidence="6" id="KW-0998">Cell outer membrane</keyword>
<dbReference type="PANTHER" id="PTHR38038">
    <property type="entry name" value="PENICILLIN-BINDING PROTEIN ACTIVATOR LPOA"/>
    <property type="match status" value="1"/>
</dbReference>
<dbReference type="RefSeq" id="WP_106893562.1">
    <property type="nucleotide sequence ID" value="NZ_CP027860.1"/>
</dbReference>
<evidence type="ECO:0000256" key="5">
    <source>
        <dbReference type="ARBA" id="ARBA00023139"/>
    </source>
</evidence>